<dbReference type="Pfam" id="PF02469">
    <property type="entry name" value="Fasciclin"/>
    <property type="match status" value="4"/>
</dbReference>
<dbReference type="PROSITE" id="PS50213">
    <property type="entry name" value="FAS1"/>
    <property type="match status" value="3"/>
</dbReference>
<keyword evidence="2" id="KW-0812">Transmembrane</keyword>
<dbReference type="Gene3D" id="2.30.180.10">
    <property type="entry name" value="FAS1 domain"/>
    <property type="match status" value="4"/>
</dbReference>
<evidence type="ECO:0000313" key="5">
    <source>
        <dbReference type="Proteomes" id="UP001213000"/>
    </source>
</evidence>
<dbReference type="Proteomes" id="UP001213000">
    <property type="component" value="Unassembled WGS sequence"/>
</dbReference>
<dbReference type="GO" id="GO:0000329">
    <property type="term" value="C:fungal-type vacuole membrane"/>
    <property type="evidence" value="ECO:0007669"/>
    <property type="project" value="TreeGrafter"/>
</dbReference>
<sequence length="833" mass="90365">MLNYTIANLTTAKDTVQTLHTLHFPHKPVDPPTNEPPPHPPWMPIPSGALGKKPQRLRAVLSEEKDSGKVGVDASGEGGMNIVKGMTDGGNGVVFGIDDVLVPPPDLGPLATVVSAQQSLSYLNRILTPESTEFLNNTSELTLFLPVDKAWDELNQYEKIYLESEFAADDLKRILNMHAVVEKGVKWSDSFADGLNLTTLDDTTVEIATSSEGRTTVSSGELIQPDIYAANGVLHLVSSLLIPDGALQITPEKYLLAFNCTSFVSLLRSVNLTEMIHDTKTQYTILAPKDDVLSLLGDDDHLPEKGTPELKKALQYHFIPGNWPAKKLRNGMLLETELKEEGLGGGRQVLAVDVNEGSGKRVDTTIGFDGANVIGDPVEVDNILIYFVSRPITPPSDALSTALPNLDLSTFLAAILASSESEVLKTTPRTSLLIPFNTAFKRLGLLVSNHLLGTTGKSDLEKVLLHHTLSDVAYAATLTSGSQHTFSTLEGSDIKLERSSNGSILISPSGGWPGMKTRLIPTNTLTQTGVIHELTDILLPRSVEITIGKLVKAAKGNTMMTMVNRAGFDWILNGTAPPEDSPWSEMFGPSSGVAWTVLCPSDDAFKHINLTELYEDTERLQQIVMQHLIPSPWPNFRKGDFLRRLDGGDDDNSGDGPPNDDAYYNNQPLPLEDSASYSTLRTTSSLYGDIVFRNSGNDGEFIVGIKDARGTNAESDWAKVVSWGRATKSGASDTISSSPLSSEQSPLRPSSELASLPYYPAANAAGGVIHIDRLMRPYEPSWWLAYGAPTFVGILGVGVICVFFYGVRTVWGWDTTEATYEPVGGFGREDDEE</sequence>
<dbReference type="AlphaFoldDB" id="A0AAD5YZ60"/>
<evidence type="ECO:0000313" key="4">
    <source>
        <dbReference type="EMBL" id="KAJ3573669.1"/>
    </source>
</evidence>
<feature type="domain" description="FAS1" evidence="3">
    <location>
        <begin position="395"/>
        <end position="538"/>
    </location>
</feature>
<feature type="region of interest" description="Disordered" evidence="1">
    <location>
        <begin position="640"/>
        <end position="670"/>
    </location>
</feature>
<dbReference type="InterPro" id="IPR036378">
    <property type="entry name" value="FAS1_dom_sf"/>
</dbReference>
<dbReference type="SMART" id="SM00554">
    <property type="entry name" value="FAS1"/>
    <property type="match status" value="4"/>
</dbReference>
<dbReference type="InterPro" id="IPR000782">
    <property type="entry name" value="FAS1_domain"/>
</dbReference>
<keyword evidence="2" id="KW-0472">Membrane</keyword>
<feature type="domain" description="FAS1" evidence="3">
    <location>
        <begin position="107"/>
        <end position="241"/>
    </location>
</feature>
<name>A0AAD5YZ60_9AGAR</name>
<evidence type="ECO:0000256" key="2">
    <source>
        <dbReference type="SAM" id="Phobius"/>
    </source>
</evidence>
<comment type="caution">
    <text evidence="4">The sequence shown here is derived from an EMBL/GenBank/DDBJ whole genome shotgun (WGS) entry which is preliminary data.</text>
</comment>
<organism evidence="4 5">
    <name type="scientific">Leucocoprinus birnbaumii</name>
    <dbReference type="NCBI Taxonomy" id="56174"/>
    <lineage>
        <taxon>Eukaryota</taxon>
        <taxon>Fungi</taxon>
        <taxon>Dikarya</taxon>
        <taxon>Basidiomycota</taxon>
        <taxon>Agaricomycotina</taxon>
        <taxon>Agaricomycetes</taxon>
        <taxon>Agaricomycetidae</taxon>
        <taxon>Agaricales</taxon>
        <taxon>Agaricineae</taxon>
        <taxon>Agaricaceae</taxon>
        <taxon>Leucocoprinus</taxon>
    </lineage>
</organism>
<dbReference type="GO" id="GO:0016236">
    <property type="term" value="P:macroautophagy"/>
    <property type="evidence" value="ECO:0007669"/>
    <property type="project" value="TreeGrafter"/>
</dbReference>
<accession>A0AAD5YZ60</accession>
<evidence type="ECO:0000256" key="1">
    <source>
        <dbReference type="SAM" id="MobiDB-lite"/>
    </source>
</evidence>
<protein>
    <recommendedName>
        <fullName evidence="3">FAS1 domain-containing protein</fullName>
    </recommendedName>
</protein>
<reference evidence="4" key="1">
    <citation type="submission" date="2022-07" db="EMBL/GenBank/DDBJ databases">
        <title>Genome Sequence of Leucocoprinus birnbaumii.</title>
        <authorList>
            <person name="Buettner E."/>
        </authorList>
    </citation>
    <scope>NUCLEOTIDE SEQUENCE</scope>
    <source>
        <strain evidence="4">VT141</strain>
    </source>
</reference>
<dbReference type="InterPro" id="IPR050904">
    <property type="entry name" value="Adhesion/Biosynth-related"/>
</dbReference>
<feature type="compositionally biased region" description="Low complexity" evidence="1">
    <location>
        <begin position="736"/>
        <end position="748"/>
    </location>
</feature>
<feature type="domain" description="FAS1" evidence="3">
    <location>
        <begin position="247"/>
        <end position="392"/>
    </location>
</feature>
<dbReference type="PANTHER" id="PTHR10900:SF77">
    <property type="entry name" value="FI19380P1"/>
    <property type="match status" value="1"/>
</dbReference>
<feature type="region of interest" description="Disordered" evidence="1">
    <location>
        <begin position="729"/>
        <end position="748"/>
    </location>
</feature>
<proteinExistence type="predicted"/>
<feature type="compositionally biased region" description="Pro residues" evidence="1">
    <location>
        <begin position="30"/>
        <end position="44"/>
    </location>
</feature>
<dbReference type="SUPFAM" id="SSF82153">
    <property type="entry name" value="FAS1 domain"/>
    <property type="match status" value="4"/>
</dbReference>
<keyword evidence="2" id="KW-1133">Transmembrane helix</keyword>
<feature type="region of interest" description="Disordered" evidence="1">
    <location>
        <begin position="23"/>
        <end position="48"/>
    </location>
</feature>
<dbReference type="EMBL" id="JANIEX010000095">
    <property type="protein sequence ID" value="KAJ3573669.1"/>
    <property type="molecule type" value="Genomic_DNA"/>
</dbReference>
<gene>
    <name evidence="4" type="ORF">NP233_g2274</name>
</gene>
<evidence type="ECO:0000259" key="3">
    <source>
        <dbReference type="PROSITE" id="PS50213"/>
    </source>
</evidence>
<keyword evidence="5" id="KW-1185">Reference proteome</keyword>
<dbReference type="PANTHER" id="PTHR10900">
    <property type="entry name" value="PERIOSTIN-RELATED"/>
    <property type="match status" value="1"/>
</dbReference>
<dbReference type="GO" id="GO:0005615">
    <property type="term" value="C:extracellular space"/>
    <property type="evidence" value="ECO:0007669"/>
    <property type="project" value="TreeGrafter"/>
</dbReference>
<feature type="transmembrane region" description="Helical" evidence="2">
    <location>
        <begin position="782"/>
        <end position="805"/>
    </location>
</feature>